<dbReference type="Proteomes" id="UP001310386">
    <property type="component" value="Unassembled WGS sequence"/>
</dbReference>
<organism evidence="5 6">
    <name type="scientific">Ferviditalea candida</name>
    <dbReference type="NCBI Taxonomy" id="3108399"/>
    <lineage>
        <taxon>Bacteria</taxon>
        <taxon>Bacillati</taxon>
        <taxon>Bacillota</taxon>
        <taxon>Bacilli</taxon>
        <taxon>Bacillales</taxon>
        <taxon>Paenibacillaceae</taxon>
        <taxon>Ferviditalea</taxon>
    </lineage>
</organism>
<keyword evidence="1" id="KW-0813">Transport</keyword>
<evidence type="ECO:0000313" key="6">
    <source>
        <dbReference type="Proteomes" id="UP001310386"/>
    </source>
</evidence>
<comment type="caution">
    <text evidence="5">The sequence shown here is derived from an EMBL/GenBank/DDBJ whole genome shotgun (WGS) entry which is preliminary data.</text>
</comment>
<evidence type="ECO:0000256" key="1">
    <source>
        <dbReference type="ARBA" id="ARBA00022448"/>
    </source>
</evidence>
<dbReference type="InterPro" id="IPR027417">
    <property type="entry name" value="P-loop_NTPase"/>
</dbReference>
<evidence type="ECO:0000256" key="3">
    <source>
        <dbReference type="ARBA" id="ARBA00022840"/>
    </source>
</evidence>
<dbReference type="InterPro" id="IPR003593">
    <property type="entry name" value="AAA+_ATPase"/>
</dbReference>
<keyword evidence="6" id="KW-1185">Reference proteome</keyword>
<dbReference type="GO" id="GO:0005524">
    <property type="term" value="F:ATP binding"/>
    <property type="evidence" value="ECO:0007669"/>
    <property type="project" value="UniProtKB-KW"/>
</dbReference>
<dbReference type="InterPro" id="IPR050763">
    <property type="entry name" value="ABC_transporter_ATP-binding"/>
</dbReference>
<dbReference type="Gene3D" id="3.40.50.300">
    <property type="entry name" value="P-loop containing nucleotide triphosphate hydrolases"/>
    <property type="match status" value="1"/>
</dbReference>
<reference evidence="5" key="1">
    <citation type="submission" date="2023-12" db="EMBL/GenBank/DDBJ databases">
        <title>Fervidustalea candida gen. nov., sp. nov., a novel member of the family Paenibacillaceae isolated from a geothermal area.</title>
        <authorList>
            <person name="Li W.-J."/>
            <person name="Jiao J.-Y."/>
            <person name="Chen Y."/>
        </authorList>
    </citation>
    <scope>NUCLEOTIDE SEQUENCE</scope>
    <source>
        <strain evidence="5">SYSU GA230002</strain>
    </source>
</reference>
<dbReference type="Pfam" id="PF00005">
    <property type="entry name" value="ABC_tran"/>
    <property type="match status" value="1"/>
</dbReference>
<dbReference type="InterPro" id="IPR003439">
    <property type="entry name" value="ABC_transporter-like_ATP-bd"/>
</dbReference>
<evidence type="ECO:0000259" key="4">
    <source>
        <dbReference type="PROSITE" id="PS50893"/>
    </source>
</evidence>
<evidence type="ECO:0000256" key="2">
    <source>
        <dbReference type="ARBA" id="ARBA00022741"/>
    </source>
</evidence>
<dbReference type="SUPFAM" id="SSF52540">
    <property type="entry name" value="P-loop containing nucleoside triphosphate hydrolases"/>
    <property type="match status" value="1"/>
</dbReference>
<dbReference type="PROSITE" id="PS50893">
    <property type="entry name" value="ABC_TRANSPORTER_2"/>
    <property type="match status" value="1"/>
</dbReference>
<dbReference type="PANTHER" id="PTHR42711">
    <property type="entry name" value="ABC TRANSPORTER ATP-BINDING PROTEIN"/>
    <property type="match status" value="1"/>
</dbReference>
<keyword evidence="2" id="KW-0547">Nucleotide-binding</keyword>
<dbReference type="RefSeq" id="WP_371755537.1">
    <property type="nucleotide sequence ID" value="NZ_JAYJLD010000035.1"/>
</dbReference>
<dbReference type="PANTHER" id="PTHR42711:SF16">
    <property type="entry name" value="ABC TRANSPORTER ATP-BINDING PROTEIN"/>
    <property type="match status" value="1"/>
</dbReference>
<keyword evidence="3 5" id="KW-0067">ATP-binding</keyword>
<gene>
    <name evidence="5" type="ORF">VF724_17390</name>
</gene>
<accession>A0ABU5ZQ15</accession>
<dbReference type="CDD" id="cd03230">
    <property type="entry name" value="ABC_DR_subfamily_A"/>
    <property type="match status" value="1"/>
</dbReference>
<name>A0ABU5ZQ15_9BACL</name>
<proteinExistence type="predicted"/>
<evidence type="ECO:0000313" key="5">
    <source>
        <dbReference type="EMBL" id="MEB3103410.1"/>
    </source>
</evidence>
<dbReference type="SMART" id="SM00382">
    <property type="entry name" value="AAA"/>
    <property type="match status" value="1"/>
</dbReference>
<feature type="domain" description="ABC transporter" evidence="4">
    <location>
        <begin position="6"/>
        <end position="230"/>
    </location>
</feature>
<sequence>MDEYIVYVQGLIKRYGSITAVNDISFKVKKGEVFGLLGPNGAGKTTVLECLEGIRQPDGGVLSVGGYNPQSDERQLRKILGVQLQSSSLPDGIRPGEAMELICAWHGISPRFDLLRHFGLDSQSKKQYREMSTGQKRRLHLALALACDPAVVILDEPTAGLDVQGRAQLHDSIRELRTTGVTFLLATHDMAEAESLCDRIAIIIGGRIAIIGTPAQITSTGPGETRIILRTKRNCLLPGRNIGSARFLNQMEDYGIWLCHDAAASVMELLKEVQRAGDSVEDLRVERPSLEERFIELIERGVQQ</sequence>
<dbReference type="EMBL" id="JAYJLD010000035">
    <property type="protein sequence ID" value="MEB3103410.1"/>
    <property type="molecule type" value="Genomic_DNA"/>
</dbReference>
<protein>
    <submittedName>
        <fullName evidence="5">ABC transporter ATP-binding protein</fullName>
    </submittedName>
</protein>